<dbReference type="PANTHER" id="PTHR37023">
    <property type="entry name" value="TRANSPOSASE"/>
    <property type="match status" value="1"/>
</dbReference>
<dbReference type="GO" id="GO:0004803">
    <property type="term" value="F:transposase activity"/>
    <property type="evidence" value="ECO:0007669"/>
    <property type="project" value="InterPro"/>
</dbReference>
<feature type="domain" description="Transposase IS801/IS1294" evidence="1">
    <location>
        <begin position="62"/>
        <end position="81"/>
    </location>
</feature>
<proteinExistence type="predicted"/>
<accession>A0A829W7Z6</accession>
<evidence type="ECO:0000313" key="4">
    <source>
        <dbReference type="Proteomes" id="UP000315200"/>
    </source>
</evidence>
<evidence type="ECO:0000313" key="3">
    <source>
        <dbReference type="EMBL" id="GEA37063.1"/>
    </source>
</evidence>
<organism evidence="2 4">
    <name type="scientific">Enterocloster clostridioformis</name>
    <dbReference type="NCBI Taxonomy" id="1531"/>
    <lineage>
        <taxon>Bacteria</taxon>
        <taxon>Bacillati</taxon>
        <taxon>Bacillota</taxon>
        <taxon>Clostridia</taxon>
        <taxon>Lachnospirales</taxon>
        <taxon>Lachnospiraceae</taxon>
        <taxon>Enterocloster</taxon>
    </lineage>
</organism>
<comment type="caution">
    <text evidence="2">The sequence shown here is derived from an EMBL/GenBank/DDBJ whole genome shotgun (WGS) entry which is preliminary data.</text>
</comment>
<evidence type="ECO:0000259" key="1">
    <source>
        <dbReference type="Pfam" id="PF04986"/>
    </source>
</evidence>
<dbReference type="GO" id="GO:0003677">
    <property type="term" value="F:DNA binding"/>
    <property type="evidence" value="ECO:0007669"/>
    <property type="project" value="InterPro"/>
</dbReference>
<dbReference type="InterPro" id="IPR007069">
    <property type="entry name" value="Transposase_32"/>
</dbReference>
<dbReference type="GO" id="GO:0006313">
    <property type="term" value="P:DNA transposition"/>
    <property type="evidence" value="ECO:0007669"/>
    <property type="project" value="InterPro"/>
</dbReference>
<dbReference type="AlphaFoldDB" id="A0A829W7Z6"/>
<dbReference type="EMBL" id="BJLB01000001">
    <property type="protein sequence ID" value="GEA37063.1"/>
    <property type="molecule type" value="Genomic_DNA"/>
</dbReference>
<evidence type="ECO:0000313" key="2">
    <source>
        <dbReference type="EMBL" id="GEA36004.1"/>
    </source>
</evidence>
<protein>
    <recommendedName>
        <fullName evidence="1">Transposase IS801/IS1294 domain-containing protein</fullName>
    </recommendedName>
</protein>
<dbReference type="Pfam" id="PF04986">
    <property type="entry name" value="Y2_Tnp"/>
    <property type="match status" value="1"/>
</dbReference>
<name>A0A829W7Z6_9FIRM</name>
<dbReference type="Proteomes" id="UP000315200">
    <property type="component" value="Unassembled WGS sequence"/>
</dbReference>
<dbReference type="PANTHER" id="PTHR37023:SF1">
    <property type="entry name" value="ISSOD25 TRANSPOSASE TNPA_ISSOD25"/>
    <property type="match status" value="1"/>
</dbReference>
<sequence>MDKRRAEVIDSPYFHVVFTLPHELNPLIYCNQKLLYGLLHRCCAETLLELSAGKKYLGAQPGIIQVLHTWNQELDYHVHMHNDKWDIMTREVVFS</sequence>
<reference evidence="2 4" key="1">
    <citation type="submission" date="2019-06" db="EMBL/GenBank/DDBJ databases">
        <title>Draft genome sequence of [Clostridium] clostridioforme NBRC 113352.</title>
        <authorList>
            <person name="Miura T."/>
            <person name="Furukawa M."/>
            <person name="Shimamura M."/>
            <person name="Ohyama Y."/>
            <person name="Yamazoe A."/>
            <person name="Kawasaki H."/>
        </authorList>
    </citation>
    <scope>NUCLEOTIDE SEQUENCE [LARGE SCALE GENOMIC DNA]</scope>
    <source>
        <strain evidence="2 4">NBRC 113352</strain>
    </source>
</reference>
<dbReference type="EMBL" id="BJLB01000001">
    <property type="protein sequence ID" value="GEA36004.1"/>
    <property type="molecule type" value="Genomic_DNA"/>
</dbReference>
<gene>
    <name evidence="2" type="ORF">Ccl03g_17170</name>
    <name evidence="3" type="ORF">Ccl03g_27760</name>
</gene>